<dbReference type="InterPro" id="IPR010619">
    <property type="entry name" value="ThrE-like_N"/>
</dbReference>
<dbReference type="GO" id="GO:0005886">
    <property type="term" value="C:plasma membrane"/>
    <property type="evidence" value="ECO:0007669"/>
    <property type="project" value="UniProtKB-SubCell"/>
</dbReference>
<evidence type="ECO:0000256" key="7">
    <source>
        <dbReference type="SAM" id="MobiDB-lite"/>
    </source>
</evidence>
<feature type="transmembrane region" description="Helical" evidence="8">
    <location>
        <begin position="225"/>
        <end position="246"/>
    </location>
</feature>
<feature type="transmembrane region" description="Helical" evidence="8">
    <location>
        <begin position="388"/>
        <end position="407"/>
    </location>
</feature>
<dbReference type="Pfam" id="PF12821">
    <property type="entry name" value="ThrE_2"/>
    <property type="match status" value="1"/>
</dbReference>
<evidence type="ECO:0000256" key="4">
    <source>
        <dbReference type="ARBA" id="ARBA00022989"/>
    </source>
</evidence>
<feature type="transmembrane region" description="Helical" evidence="8">
    <location>
        <begin position="197"/>
        <end position="219"/>
    </location>
</feature>
<sequence>MRTDNPVATIDQARTSPPPSVLAPVDLTDPTQVAAVMTIGARVGEILIANGTTSSDAKAQIHAVTSSYGLHYCHVDITMNTITINSVIGTVRKQPVNVFRVVTNMSENFSKLQEVDRLIRSIRAGATPPEIAEKILDELEAAAPPYPLWVSIAGWAIMGASIAILLGGDLLMSALGAVTATIITVINAWMGRNELPYFYHCVVGGFVATVPAAVFYTLATHVGTTIVPSQVIATGIIVLLAGLTLVQSLQDGVTGSPVTASGRFFQAVLFTGAIIAGVAGGIQIADMFGAGLPPIETQPPTPTYGSAIVRSLGGVFAAAGFALAVYAEIPAIIATAATAFFGGFTYYAVLIPFGSGRLFATTLCAIMVGLAGGLIARRYLIAPLIVEVAGVTPFLPGSGVYRGMYALLNDQTVLGLNNIFIAVSTCMALAGGVVLGEWIARRIRRPQMFNPYNAFRAAGRITFQQIRRAEQAAMRRRAEQIARNQAKKEQAKKQAPQKPAKKQHPKVHVPKVHVPIKNPLGKKHHKQTPHHERQQAPQKPNQLNKQQGPQQSPGTPPSAGGDGVE</sequence>
<reference evidence="12" key="1">
    <citation type="submission" date="2017-01" db="EMBL/GenBank/DDBJ databases">
        <authorList>
            <person name="Varghese N."/>
            <person name="Submissions S."/>
        </authorList>
    </citation>
    <scope>NUCLEOTIDE SEQUENCE [LARGE SCALE GENOMIC DNA]</scope>
    <source>
        <strain evidence="12">DSM 44531</strain>
    </source>
</reference>
<dbReference type="PANTHER" id="PTHR34390">
    <property type="entry name" value="UPF0442 PROTEIN YJJB-RELATED"/>
    <property type="match status" value="1"/>
</dbReference>
<evidence type="ECO:0000256" key="6">
    <source>
        <dbReference type="ARBA" id="ARBA00034125"/>
    </source>
</evidence>
<evidence type="ECO:0000256" key="5">
    <source>
        <dbReference type="ARBA" id="ARBA00023136"/>
    </source>
</evidence>
<accession>A0A1N7J6G5</accession>
<feature type="transmembrane region" description="Helical" evidence="8">
    <location>
        <begin position="146"/>
        <end position="166"/>
    </location>
</feature>
<keyword evidence="5 8" id="KW-0472">Membrane</keyword>
<evidence type="ECO:0000256" key="2">
    <source>
        <dbReference type="ARBA" id="ARBA00022475"/>
    </source>
</evidence>
<dbReference type="RefSeq" id="WP_327077548.1">
    <property type="nucleotide sequence ID" value="NZ_CP046976.1"/>
</dbReference>
<evidence type="ECO:0000259" key="10">
    <source>
        <dbReference type="Pfam" id="PF12821"/>
    </source>
</evidence>
<evidence type="ECO:0000313" key="12">
    <source>
        <dbReference type="Proteomes" id="UP000186292"/>
    </source>
</evidence>
<feature type="transmembrane region" description="Helical" evidence="8">
    <location>
        <begin position="419"/>
        <end position="440"/>
    </location>
</feature>
<feature type="compositionally biased region" description="Basic and acidic residues" evidence="7">
    <location>
        <begin position="476"/>
        <end position="492"/>
    </location>
</feature>
<dbReference type="EMBL" id="FTOF01000004">
    <property type="protein sequence ID" value="SIS44841.1"/>
    <property type="molecule type" value="Genomic_DNA"/>
</dbReference>
<dbReference type="InterPro" id="IPR050539">
    <property type="entry name" value="ThrE_Dicarb/AminoAcid_Exp"/>
</dbReference>
<evidence type="ECO:0000256" key="8">
    <source>
        <dbReference type="SAM" id="Phobius"/>
    </source>
</evidence>
<dbReference type="Proteomes" id="UP000186292">
    <property type="component" value="Unassembled WGS sequence"/>
</dbReference>
<feature type="transmembrane region" description="Helical" evidence="8">
    <location>
        <begin position="304"/>
        <end position="325"/>
    </location>
</feature>
<protein>
    <submittedName>
        <fullName evidence="11">Uncharacterized membrane protein YjjP, DUF1212 family</fullName>
    </submittedName>
</protein>
<feature type="compositionally biased region" description="Polar residues" evidence="7">
    <location>
        <begin position="535"/>
        <end position="545"/>
    </location>
</feature>
<feature type="compositionally biased region" description="Basic residues" evidence="7">
    <location>
        <begin position="499"/>
        <end position="511"/>
    </location>
</feature>
<evidence type="ECO:0000313" key="11">
    <source>
        <dbReference type="EMBL" id="SIS44841.1"/>
    </source>
</evidence>
<dbReference type="GO" id="GO:0022857">
    <property type="term" value="F:transmembrane transporter activity"/>
    <property type="evidence" value="ECO:0007669"/>
    <property type="project" value="InterPro"/>
</dbReference>
<keyword evidence="4 8" id="KW-1133">Transmembrane helix</keyword>
<evidence type="ECO:0000256" key="1">
    <source>
        <dbReference type="ARBA" id="ARBA00004651"/>
    </source>
</evidence>
<feature type="domain" description="Threonine/Serine exporter ThrE" evidence="10">
    <location>
        <begin position="315"/>
        <end position="437"/>
    </location>
</feature>
<organism evidence="11 12">
    <name type="scientific">Corynebacterium appendicis CIP 107643</name>
    <dbReference type="NCBI Taxonomy" id="1161099"/>
    <lineage>
        <taxon>Bacteria</taxon>
        <taxon>Bacillati</taxon>
        <taxon>Actinomycetota</taxon>
        <taxon>Actinomycetes</taxon>
        <taxon>Mycobacteriales</taxon>
        <taxon>Corynebacteriaceae</taxon>
        <taxon>Corynebacterium</taxon>
    </lineage>
</organism>
<feature type="transmembrane region" description="Helical" evidence="8">
    <location>
        <begin position="267"/>
        <end position="284"/>
    </location>
</feature>
<comment type="similarity">
    <text evidence="6">Belongs to the ThrE exporter (TC 2.A.79) family.</text>
</comment>
<dbReference type="GO" id="GO:0015744">
    <property type="term" value="P:succinate transport"/>
    <property type="evidence" value="ECO:0007669"/>
    <property type="project" value="TreeGrafter"/>
</dbReference>
<dbReference type="NCBIfam" id="NF047720">
    <property type="entry name" value="ThrSerExpThrE"/>
    <property type="match status" value="1"/>
</dbReference>
<feature type="transmembrane region" description="Helical" evidence="8">
    <location>
        <begin position="332"/>
        <end position="352"/>
    </location>
</feature>
<feature type="domain" description="Threonine/serine exporter-like N-terminal" evidence="9">
    <location>
        <begin position="41"/>
        <end position="284"/>
    </location>
</feature>
<keyword evidence="12" id="KW-1185">Reference proteome</keyword>
<dbReference type="AlphaFoldDB" id="A0A1N7J6G5"/>
<keyword evidence="2" id="KW-1003">Cell membrane</keyword>
<evidence type="ECO:0000256" key="3">
    <source>
        <dbReference type="ARBA" id="ARBA00022692"/>
    </source>
</evidence>
<feature type="transmembrane region" description="Helical" evidence="8">
    <location>
        <begin position="358"/>
        <end position="376"/>
    </location>
</feature>
<name>A0A1N7J6G5_9CORY</name>
<feature type="region of interest" description="Disordered" evidence="7">
    <location>
        <begin position="472"/>
        <end position="565"/>
    </location>
</feature>
<feature type="compositionally biased region" description="Low complexity" evidence="7">
    <location>
        <begin position="546"/>
        <end position="559"/>
    </location>
</feature>
<dbReference type="STRING" id="1161099.SAMN05444817_10449"/>
<dbReference type="PANTHER" id="PTHR34390:SF2">
    <property type="entry name" value="SUCCINATE TRANSPORTER SUBUNIT YJJP-RELATED"/>
    <property type="match status" value="1"/>
</dbReference>
<comment type="subcellular location">
    <subcellularLocation>
        <location evidence="1">Cell membrane</location>
        <topology evidence="1">Multi-pass membrane protein</topology>
    </subcellularLocation>
</comment>
<gene>
    <name evidence="11" type="ORF">SAMN05444817_10449</name>
</gene>
<proteinExistence type="inferred from homology"/>
<dbReference type="Pfam" id="PF06738">
    <property type="entry name" value="ThrE"/>
    <property type="match status" value="1"/>
</dbReference>
<keyword evidence="3 8" id="KW-0812">Transmembrane</keyword>
<evidence type="ECO:0000259" key="9">
    <source>
        <dbReference type="Pfam" id="PF06738"/>
    </source>
</evidence>
<dbReference type="InterPro" id="IPR024528">
    <property type="entry name" value="ThrE_2"/>
</dbReference>
<feature type="transmembrane region" description="Helical" evidence="8">
    <location>
        <begin position="172"/>
        <end position="190"/>
    </location>
</feature>